<dbReference type="Pfam" id="PF01347">
    <property type="entry name" value="Vitellogenin_N"/>
    <property type="match status" value="1"/>
</dbReference>
<evidence type="ECO:0000313" key="3">
    <source>
        <dbReference type="Proteomes" id="UP000675881"/>
    </source>
</evidence>
<reference evidence="2" key="1">
    <citation type="submission" date="2021-02" db="EMBL/GenBank/DDBJ databases">
        <authorList>
            <person name="Bekaert M."/>
        </authorList>
    </citation>
    <scope>NUCLEOTIDE SEQUENCE</scope>
    <source>
        <strain evidence="2">IoA-00</strain>
    </source>
</reference>
<dbReference type="Gene3D" id="1.25.10.20">
    <property type="entry name" value="Vitellinogen, superhelical"/>
    <property type="match status" value="1"/>
</dbReference>
<dbReference type="Proteomes" id="UP000675881">
    <property type="component" value="Chromosome 8"/>
</dbReference>
<dbReference type="InterPro" id="IPR050733">
    <property type="entry name" value="Vitellogenin/Apolipophorin"/>
</dbReference>
<gene>
    <name evidence="2" type="ORF">LSAA_13949</name>
</gene>
<evidence type="ECO:0000256" key="1">
    <source>
        <dbReference type="PROSITE-ProRule" id="PRU00557"/>
    </source>
</evidence>
<dbReference type="InterPro" id="IPR011030">
    <property type="entry name" value="Lipovitellin_superhlx_dom"/>
</dbReference>
<dbReference type="EMBL" id="HG994587">
    <property type="protein sequence ID" value="CAF3017748.1"/>
    <property type="molecule type" value="Genomic_DNA"/>
</dbReference>
<organism evidence="2 3">
    <name type="scientific">Lepeophtheirus salmonis</name>
    <name type="common">Salmon louse</name>
    <name type="synonym">Caligus salmonis</name>
    <dbReference type="NCBI Taxonomy" id="72036"/>
    <lineage>
        <taxon>Eukaryota</taxon>
        <taxon>Metazoa</taxon>
        <taxon>Ecdysozoa</taxon>
        <taxon>Arthropoda</taxon>
        <taxon>Crustacea</taxon>
        <taxon>Multicrustacea</taxon>
        <taxon>Hexanauplia</taxon>
        <taxon>Copepoda</taxon>
        <taxon>Siphonostomatoida</taxon>
        <taxon>Caligidae</taxon>
        <taxon>Lepeophtheirus</taxon>
    </lineage>
</organism>
<dbReference type="SUPFAM" id="SSF48431">
    <property type="entry name" value="Lipovitellin-phosvitin complex, superhelical domain"/>
    <property type="match status" value="1"/>
</dbReference>
<name>A0A7R8D3V0_LEPSM</name>
<dbReference type="PANTHER" id="PTHR23345">
    <property type="entry name" value="VITELLOGENIN-RELATED"/>
    <property type="match status" value="1"/>
</dbReference>
<dbReference type="PROSITE" id="PS51211">
    <property type="entry name" value="VITELLOGENIN"/>
    <property type="match status" value="1"/>
</dbReference>
<evidence type="ECO:0000313" key="2">
    <source>
        <dbReference type="EMBL" id="CAF3017748.1"/>
    </source>
</evidence>
<dbReference type="InterPro" id="IPR001747">
    <property type="entry name" value="Vitellogenin_N"/>
</dbReference>
<protein>
    <submittedName>
        <fullName evidence="2">(salmon louse) hypothetical protein</fullName>
    </submittedName>
</protein>
<dbReference type="AlphaFoldDB" id="A0A7R8D3V0"/>
<accession>A0A7R8D3V0</accession>
<dbReference type="GO" id="GO:0005319">
    <property type="term" value="F:lipid transporter activity"/>
    <property type="evidence" value="ECO:0007669"/>
    <property type="project" value="InterPro"/>
</dbReference>
<dbReference type="PANTHER" id="PTHR23345:SF33">
    <property type="entry name" value="CROSSVEINLESS D"/>
    <property type="match status" value="1"/>
</dbReference>
<keyword evidence="3" id="KW-1185">Reference proteome</keyword>
<sequence>MTMKFISPLVILVFAVAKGNIFEDGMEYTFDTESSAVVGTMDHSPHSSGYSYKYQTRMQVHGDSIKFPYLSDVRMSQFNGKHEAGGYPFENTNFLDANKDMPPFEVKLDSYETSSKVLFKSFQLNKDVLNGHGHGLMSEEASIFGDLAHTKDCKNRVHVLIDDWKGYRCNIDPTNPESRENPNGLYSASNTVFIFEKKGDRLSPKAIVGSSSLVAQFFGSEGVSYIAHSNSTSILKKVQSSPGDIAVSGETITDLKYEFEDKEYTWKSERDLKAREKNLASGEFFEDEMSNIAEFVKKRFDKVAFIFNEMSTEKSYTSKAHYYGLNNIYPAMVEMDYSALKSLAEQLQADKSDEGVRKNNLFNELLGSLGTSASAILIRDMVVENKFDNYRDAVRVLTAVPFHIRHPNVQLLDEYEKLYSFEGHQLLKDSLPLILGHLARVTCERAGVPHSPASKECFTSVVDKYTEKHFQKKSFVTSDHVEQVKIMGMLFNLRYGNLADKLKPIIFGETDIKCGQLRTLALEASAWGAISNGKGAEEHDYEVINFAFSLFEKYSLNIDPCLQKVSSLAKYFLKYLKQYSDFQTSYGIGISKTYARQFYQRSMDIVVLLIIGLSDLTINYAFGCVNVRLSKTIVHMNIKARPDQPLRVEFRLSVKGSLVALRQYDEDSIKEGGTLRNLFEDFKSTGDSYSINHQRAIRMGSLLYQQPLENGESKKRVFMDHTSDVTGSYLYGEYFDCELPSSRGRVLYHLWKAMMPYNKSPRTFAEKCGAMMRWSQSKDKPVREIEITMRATAGPNGEKLFFKGRKWAITTIVKAKGEPEDRIYKFIIGHEFTPGYLENTLKVSTKEKESPESCLTTLCLSGKAKVQYGPHEDFGNSAPGEIRITFEHATTEEAREDMKNTWYYQKCMEQKNLPSWQGRGDLFPQTEACFLTVWDATTARKYSYKIDFVKMTDRMNAICISIPKCYQNRTSTLLGH</sequence>
<dbReference type="OrthoDB" id="5956066at2759"/>
<proteinExistence type="predicted"/>
<comment type="caution">
    <text evidence="1">Lacks conserved residue(s) required for the propagation of feature annotation.</text>
</comment>